<dbReference type="EMBL" id="CAJVPU010004350">
    <property type="protein sequence ID" value="CAG8531646.1"/>
    <property type="molecule type" value="Genomic_DNA"/>
</dbReference>
<evidence type="ECO:0000313" key="2">
    <source>
        <dbReference type="Proteomes" id="UP000789702"/>
    </source>
</evidence>
<dbReference type="Proteomes" id="UP000789702">
    <property type="component" value="Unassembled WGS sequence"/>
</dbReference>
<sequence>PQHDRKKAKEWEEKRSRRQVHIHQPINGNVGNVVGNINGTINARTSVATSKRGLNFKKNKDVVKKRTKIESQDQPIEADSEESTEDELKDIYNTPPPLSCVSSENESEEDFKLDEDNDALYCDMKTVSFDDYLNQNKTESEWKLKDGNLIIDIVKIKTAELVKLVSVKEKKERTQLMKSVIRLGLSSIVDLSSEFENGMYTWFGQEWADIKRKVYGIVNMEPKFFEGEIKNVIDTVEEETRDYLYKIRTGKYSQIVQQIATIYFYVIDEFLKNSSIFIDKTGKYKELSEIEYAMAMIAPILNNVFGDTFDYLELRWGETLSNAMSDRRRKIDLRIVHKTKKLELSHTECAKAPTLGKAVQDRSKCLRTLKGILDNFLKEDLSDEEVQDSKILGIQFAGLNGQIIGIDLLDDGLYFGLEGPTFSFPAQLINIKCLRDALEALYFFKQEIVKKMKLIPDPKKVNHPYNRIFHSNSGTLREAKHSKIKFVRKTYFTPKERNGTQGSNFKDAIKQSTRREAEYEARFKKLEQKDKEKTNLITKLEQNDKDTVARVAKLKQSQSQNNSNVKSDDDTKGIDQFFVDTASTKMENSKDTPK</sequence>
<reference evidence="1" key="1">
    <citation type="submission" date="2021-06" db="EMBL/GenBank/DDBJ databases">
        <authorList>
            <person name="Kallberg Y."/>
            <person name="Tangrot J."/>
            <person name="Rosling A."/>
        </authorList>
    </citation>
    <scope>NUCLEOTIDE SEQUENCE</scope>
    <source>
        <strain evidence="1">IL203A</strain>
    </source>
</reference>
<feature type="non-terminal residue" evidence="1">
    <location>
        <position position="1"/>
    </location>
</feature>
<organism evidence="1 2">
    <name type="scientific">Dentiscutata heterogama</name>
    <dbReference type="NCBI Taxonomy" id="1316150"/>
    <lineage>
        <taxon>Eukaryota</taxon>
        <taxon>Fungi</taxon>
        <taxon>Fungi incertae sedis</taxon>
        <taxon>Mucoromycota</taxon>
        <taxon>Glomeromycotina</taxon>
        <taxon>Glomeromycetes</taxon>
        <taxon>Diversisporales</taxon>
        <taxon>Gigasporaceae</taxon>
        <taxon>Dentiscutata</taxon>
    </lineage>
</organism>
<evidence type="ECO:0000313" key="1">
    <source>
        <dbReference type="EMBL" id="CAG8531646.1"/>
    </source>
</evidence>
<protein>
    <submittedName>
        <fullName evidence="1">7081_t:CDS:1</fullName>
    </submittedName>
</protein>
<name>A0ACA9LKK8_9GLOM</name>
<gene>
    <name evidence="1" type="ORF">DHETER_LOCUS4392</name>
</gene>
<accession>A0ACA9LKK8</accession>
<proteinExistence type="predicted"/>
<keyword evidence="2" id="KW-1185">Reference proteome</keyword>
<comment type="caution">
    <text evidence="1">The sequence shown here is derived from an EMBL/GenBank/DDBJ whole genome shotgun (WGS) entry which is preliminary data.</text>
</comment>